<gene>
    <name evidence="2" type="ORF">AE32_00908</name>
</gene>
<organism evidence="2 3">
    <name type="scientific">Acinetobacter nosocomialis</name>
    <dbReference type="NCBI Taxonomy" id="106654"/>
    <lineage>
        <taxon>Bacteria</taxon>
        <taxon>Pseudomonadati</taxon>
        <taxon>Pseudomonadota</taxon>
        <taxon>Gammaproteobacteria</taxon>
        <taxon>Moraxellales</taxon>
        <taxon>Moraxellaceae</taxon>
        <taxon>Acinetobacter</taxon>
        <taxon>Acinetobacter calcoaceticus/baumannii complex</taxon>
    </lineage>
</organism>
<keyword evidence="1" id="KW-0732">Signal</keyword>
<dbReference type="AlphaFoldDB" id="A0A836MM34"/>
<feature type="signal peptide" evidence="1">
    <location>
        <begin position="1"/>
        <end position="21"/>
    </location>
</feature>
<proteinExistence type="predicted"/>
<evidence type="ECO:0000313" key="3">
    <source>
        <dbReference type="Proteomes" id="UP000027208"/>
    </source>
</evidence>
<dbReference type="RefSeq" id="WP_006581205.1">
    <property type="nucleotide sequence ID" value="NZ_AMZR01000053.1"/>
</dbReference>
<dbReference type="Proteomes" id="UP000027208">
    <property type="component" value="Unassembled WGS sequence"/>
</dbReference>
<evidence type="ECO:0000256" key="1">
    <source>
        <dbReference type="SAM" id="SignalP"/>
    </source>
</evidence>
<accession>A0A836MM34</accession>
<dbReference type="PROSITE" id="PS51257">
    <property type="entry name" value="PROKAR_LIPOPROTEIN"/>
    <property type="match status" value="1"/>
</dbReference>
<feature type="chain" id="PRO_5032815670" description="Lipoprotein" evidence="1">
    <location>
        <begin position="22"/>
        <end position="141"/>
    </location>
</feature>
<reference evidence="2 3" key="1">
    <citation type="submission" date="2014-04" db="EMBL/GenBank/DDBJ databases">
        <title>The Genome Sequence of Acinetobacter baumanii BIDMC 57.</title>
        <authorList>
            <consortium name="The Broad Institute Genomics Platform"/>
            <consortium name="The Broad Institute Genome Sequencing Center for Infectious Disease"/>
            <person name="Murphy C."/>
            <person name="Cosimi L."/>
            <person name="Cerqueira G."/>
            <person name="Feldgarden M."/>
            <person name="Earl A."/>
            <person name="Spencer M.D."/>
            <person name="Fodor A."/>
            <person name="Sautter R.L."/>
            <person name="Hung D."/>
            <person name="Onderdonk A.B."/>
            <person name="Ernst C."/>
            <person name="Delaney M."/>
            <person name="DuBois A."/>
            <person name="Young S.K."/>
            <person name="Zeng Q."/>
            <person name="Gargeya S."/>
            <person name="Abouelleil A."/>
            <person name="Alvarado L."/>
            <person name="Chapman S.B."/>
            <person name="Gainer-Dewar J."/>
            <person name="Goldberg J."/>
            <person name="Griggs A."/>
            <person name="Gujja S."/>
            <person name="Hansen M."/>
            <person name="Howarth C."/>
            <person name="Imamovic A."/>
            <person name="Larimer J."/>
            <person name="Pearson M."/>
            <person name="Poon T.W."/>
            <person name="Priest M."/>
            <person name="Roberts A."/>
            <person name="Saif S."/>
            <person name="Shea T."/>
            <person name="Sykes S."/>
            <person name="Wortman J."/>
            <person name="Nusbaum C."/>
            <person name="Birren B."/>
        </authorList>
    </citation>
    <scope>NUCLEOTIDE SEQUENCE [LARGE SCALE GENOMIC DNA]</scope>
    <source>
        <strain evidence="2 3">BIDMC 57</strain>
    </source>
</reference>
<evidence type="ECO:0008006" key="4">
    <source>
        <dbReference type="Google" id="ProtNLM"/>
    </source>
</evidence>
<protein>
    <recommendedName>
        <fullName evidence="4">Lipoprotein</fullName>
    </recommendedName>
</protein>
<sequence>MSLKKILLLPVSLMLSAAGCAGIGPNATYYMATTSFKYDPRYTDYMMEVNGSEIGGGFGKAISTNPIKVGEQIITWKDANTGEKHAAKNQVIITKEQLKGKKYLAAHIYPDDTVEITTSNNWPDPTEKGMKWREKIKREGQ</sequence>
<comment type="caution">
    <text evidence="2">The sequence shown here is derived from an EMBL/GenBank/DDBJ whole genome shotgun (WGS) entry which is preliminary data.</text>
</comment>
<name>A0A836MM34_ACINO</name>
<evidence type="ECO:0000313" key="2">
    <source>
        <dbReference type="EMBL" id="KDM57612.1"/>
    </source>
</evidence>
<dbReference type="EMBL" id="JMUI01000002">
    <property type="protein sequence ID" value="KDM57612.1"/>
    <property type="molecule type" value="Genomic_DNA"/>
</dbReference>